<organism evidence="1 2">
    <name type="scientific">Trypanosoma cruzi Dm28c</name>
    <dbReference type="NCBI Taxonomy" id="1416333"/>
    <lineage>
        <taxon>Eukaryota</taxon>
        <taxon>Discoba</taxon>
        <taxon>Euglenozoa</taxon>
        <taxon>Kinetoplastea</taxon>
        <taxon>Metakinetoplastina</taxon>
        <taxon>Trypanosomatida</taxon>
        <taxon>Trypanosomatidae</taxon>
        <taxon>Trypanosoma</taxon>
        <taxon>Schizotrypanum</taxon>
    </lineage>
</organism>
<evidence type="ECO:0000313" key="1">
    <source>
        <dbReference type="EMBL" id="ESS65611.1"/>
    </source>
</evidence>
<dbReference type="EMBL" id="AYLP01000060">
    <property type="protein sequence ID" value="ESS65611.1"/>
    <property type="molecule type" value="Genomic_DNA"/>
</dbReference>
<sequence>MAWWSQLTKQMLLRLSKHPTVHRYARQGMNYVRDHPSGRKVSSAMSNSWVEIRSRVESSTSAFRTLGFDGNNKNGGYAKQVFTLWNEYKGRVFSFIVVNFMGILFFSNLAPPCGKCSSRWCQLFLLNRRRSSRKMRALLVPSRPTWPVPKVLRRKRKRLFCNSSNSIGNRRKRSIQLKWKMWTNSHLSFLTAPMHTQSSPCCVWNVIFLATLRNQISPPPLSFAWVRTRSSGPLQRNNVLPPSFLYLCVCGGARD</sequence>
<dbReference type="VEuPathDB" id="TriTrypDB:TCDM_05881"/>
<gene>
    <name evidence="1" type="ORF">TCDM_05881</name>
</gene>
<accession>V5DDX4</accession>
<dbReference type="AlphaFoldDB" id="V5DDX4"/>
<name>V5DDX4_TRYCR</name>
<dbReference type="OrthoDB" id="277699at2759"/>
<reference evidence="1 2" key="1">
    <citation type="journal article" date="2014" name="Genome Announc.">
        <title>Trypanosoma cruzi Clone Dm28c Draft Genome Sequence.</title>
        <authorList>
            <person name="Grisard E.C."/>
            <person name="Teixeira S.M."/>
            <person name="de Almeida L.G."/>
            <person name="Stoco P.H."/>
            <person name="Gerber A.L."/>
            <person name="Talavera-Lopez C."/>
            <person name="Lima O.C."/>
            <person name="Andersson B."/>
            <person name="de Vasconcelos A.T."/>
        </authorList>
    </citation>
    <scope>NUCLEOTIDE SEQUENCE [LARGE SCALE GENOMIC DNA]</scope>
    <source>
        <strain evidence="1 2">Dm28c</strain>
    </source>
</reference>
<proteinExistence type="predicted"/>
<comment type="caution">
    <text evidence="1">The sequence shown here is derived from an EMBL/GenBank/DDBJ whole genome shotgun (WGS) entry which is preliminary data.</text>
</comment>
<dbReference type="Proteomes" id="UP000017861">
    <property type="component" value="Unassembled WGS sequence"/>
</dbReference>
<protein>
    <submittedName>
        <fullName evidence="1">Uncharacterized protein</fullName>
    </submittedName>
</protein>
<evidence type="ECO:0000313" key="2">
    <source>
        <dbReference type="Proteomes" id="UP000017861"/>
    </source>
</evidence>